<evidence type="ECO:0000256" key="3">
    <source>
        <dbReference type="ARBA" id="ARBA00023274"/>
    </source>
</evidence>
<dbReference type="GO" id="GO:0003735">
    <property type="term" value="F:structural constituent of ribosome"/>
    <property type="evidence" value="ECO:0007669"/>
    <property type="project" value="InterPro"/>
</dbReference>
<sequence>MAPVHDICARIQNGFLARLKSIAVPCTKMNLAISQVLYNEGFISSVTRGNHIQPDTTYTPTTPENIATRRLWLDLKYRDNKPVLTKMRVVSKGSRKVWMNLGEFASLCRGRRAKFIAPLQPGEIAIVSTNFGVMEIREAIVLRSGGELLCRVY</sequence>
<dbReference type="GO" id="GO:0005840">
    <property type="term" value="C:ribosome"/>
    <property type="evidence" value="ECO:0007669"/>
    <property type="project" value="UniProtKB-KW"/>
</dbReference>
<dbReference type="Proteomes" id="UP000789831">
    <property type="component" value="Unassembled WGS sequence"/>
</dbReference>
<evidence type="ECO:0000256" key="1">
    <source>
        <dbReference type="ARBA" id="ARBA00006471"/>
    </source>
</evidence>
<dbReference type="Gene3D" id="3.30.1490.10">
    <property type="match status" value="1"/>
</dbReference>
<dbReference type="EMBL" id="CAJVPL010000020">
    <property type="protein sequence ID" value="CAG8434791.1"/>
    <property type="molecule type" value="Genomic_DNA"/>
</dbReference>
<proteinExistence type="inferred from homology"/>
<reference evidence="4" key="1">
    <citation type="submission" date="2021-06" db="EMBL/GenBank/DDBJ databases">
        <authorList>
            <person name="Kallberg Y."/>
            <person name="Tangrot J."/>
            <person name="Rosling A."/>
        </authorList>
    </citation>
    <scope>NUCLEOTIDE SEQUENCE</scope>
    <source>
        <strain evidence="4">MT106</strain>
    </source>
</reference>
<organism evidence="4 5">
    <name type="scientific">Ambispora gerdemannii</name>
    <dbReference type="NCBI Taxonomy" id="144530"/>
    <lineage>
        <taxon>Eukaryota</taxon>
        <taxon>Fungi</taxon>
        <taxon>Fungi incertae sedis</taxon>
        <taxon>Mucoromycota</taxon>
        <taxon>Glomeromycotina</taxon>
        <taxon>Glomeromycetes</taxon>
        <taxon>Archaeosporales</taxon>
        <taxon>Ambisporaceae</taxon>
        <taxon>Ambispora</taxon>
    </lineage>
</organism>
<dbReference type="OrthoDB" id="409928at2759"/>
<dbReference type="InterPro" id="IPR035987">
    <property type="entry name" value="Ribosomal_uS8_sf"/>
</dbReference>
<name>A0A9N8UXM5_9GLOM</name>
<evidence type="ECO:0000313" key="4">
    <source>
        <dbReference type="EMBL" id="CAG8434791.1"/>
    </source>
</evidence>
<dbReference type="AlphaFoldDB" id="A0A9N8UXM5"/>
<gene>
    <name evidence="4" type="ORF">AGERDE_LOCUS408</name>
</gene>
<dbReference type="GO" id="GO:1990904">
    <property type="term" value="C:ribonucleoprotein complex"/>
    <property type="evidence" value="ECO:0007669"/>
    <property type="project" value="UniProtKB-KW"/>
</dbReference>
<evidence type="ECO:0000256" key="2">
    <source>
        <dbReference type="ARBA" id="ARBA00022980"/>
    </source>
</evidence>
<keyword evidence="2" id="KW-0689">Ribosomal protein</keyword>
<dbReference type="SUPFAM" id="SSF56047">
    <property type="entry name" value="Ribosomal protein S8"/>
    <property type="match status" value="1"/>
</dbReference>
<dbReference type="Gene3D" id="3.30.1370.30">
    <property type="match status" value="1"/>
</dbReference>
<dbReference type="InterPro" id="IPR000630">
    <property type="entry name" value="Ribosomal_uS8"/>
</dbReference>
<protein>
    <submittedName>
        <fullName evidence="4">11749_t:CDS:1</fullName>
    </submittedName>
</protein>
<accession>A0A9N8UXM5</accession>
<comment type="caution">
    <text evidence="4">The sequence shown here is derived from an EMBL/GenBank/DDBJ whole genome shotgun (WGS) entry which is preliminary data.</text>
</comment>
<dbReference type="FunFam" id="3.30.1370.30:FF:000006">
    <property type="entry name" value="40S ribosomal protein S8"/>
    <property type="match status" value="1"/>
</dbReference>
<keyword evidence="3" id="KW-0687">Ribonucleoprotein</keyword>
<comment type="similarity">
    <text evidence="1">Belongs to the universal ribosomal protein uS8 family.</text>
</comment>
<dbReference type="GO" id="GO:0006412">
    <property type="term" value="P:translation"/>
    <property type="evidence" value="ECO:0007669"/>
    <property type="project" value="InterPro"/>
</dbReference>
<dbReference type="Pfam" id="PF00410">
    <property type="entry name" value="Ribosomal_S8"/>
    <property type="match status" value="1"/>
</dbReference>
<keyword evidence="5" id="KW-1185">Reference proteome</keyword>
<evidence type="ECO:0000313" key="5">
    <source>
        <dbReference type="Proteomes" id="UP000789831"/>
    </source>
</evidence>